<dbReference type="EMBL" id="GGEC01049236">
    <property type="protein sequence ID" value="MBX29720.1"/>
    <property type="molecule type" value="Transcribed_RNA"/>
</dbReference>
<dbReference type="AlphaFoldDB" id="A0A2P2MHM6"/>
<protein>
    <submittedName>
        <fullName evidence="2">Cyclin-dependent kinase F-4 isoform X1</fullName>
    </submittedName>
</protein>
<proteinExistence type="predicted"/>
<feature type="compositionally biased region" description="Basic residues" evidence="1">
    <location>
        <begin position="20"/>
        <end position="30"/>
    </location>
</feature>
<accession>A0A2P2MHM6</accession>
<keyword evidence="2" id="KW-0808">Transferase</keyword>
<name>A0A2P2MHM6_RHIMU</name>
<keyword evidence="2" id="KW-0418">Kinase</keyword>
<reference evidence="2" key="1">
    <citation type="submission" date="2018-02" db="EMBL/GenBank/DDBJ databases">
        <title>Rhizophora mucronata_Transcriptome.</title>
        <authorList>
            <person name="Meera S.P."/>
            <person name="Sreeshan A."/>
            <person name="Augustine A."/>
        </authorList>
    </citation>
    <scope>NUCLEOTIDE SEQUENCE</scope>
    <source>
        <tissue evidence="2">Leaf</tissue>
    </source>
</reference>
<sequence>MVNQDGNKNHKPVKSSTKQPKYRPPGRKSPGKVFWAMIVCAIY</sequence>
<evidence type="ECO:0000256" key="1">
    <source>
        <dbReference type="SAM" id="MobiDB-lite"/>
    </source>
</evidence>
<dbReference type="GO" id="GO:0016301">
    <property type="term" value="F:kinase activity"/>
    <property type="evidence" value="ECO:0007669"/>
    <property type="project" value="UniProtKB-KW"/>
</dbReference>
<feature type="region of interest" description="Disordered" evidence="1">
    <location>
        <begin position="1"/>
        <end position="30"/>
    </location>
</feature>
<organism evidence="2">
    <name type="scientific">Rhizophora mucronata</name>
    <name type="common">Asiatic mangrove</name>
    <dbReference type="NCBI Taxonomy" id="61149"/>
    <lineage>
        <taxon>Eukaryota</taxon>
        <taxon>Viridiplantae</taxon>
        <taxon>Streptophyta</taxon>
        <taxon>Embryophyta</taxon>
        <taxon>Tracheophyta</taxon>
        <taxon>Spermatophyta</taxon>
        <taxon>Magnoliopsida</taxon>
        <taxon>eudicotyledons</taxon>
        <taxon>Gunneridae</taxon>
        <taxon>Pentapetalae</taxon>
        <taxon>rosids</taxon>
        <taxon>fabids</taxon>
        <taxon>Malpighiales</taxon>
        <taxon>Rhizophoraceae</taxon>
        <taxon>Rhizophora</taxon>
    </lineage>
</organism>
<evidence type="ECO:0000313" key="2">
    <source>
        <dbReference type="EMBL" id="MBX29720.1"/>
    </source>
</evidence>